<evidence type="ECO:0000313" key="3">
    <source>
        <dbReference type="Proteomes" id="UP000550707"/>
    </source>
</evidence>
<reference evidence="2 3" key="1">
    <citation type="journal article" date="2020" name="Nature">
        <title>Six reference-quality genomes reveal evolution of bat adaptations.</title>
        <authorList>
            <person name="Jebb D."/>
            <person name="Huang Z."/>
            <person name="Pippel M."/>
            <person name="Hughes G.M."/>
            <person name="Lavrichenko K."/>
            <person name="Devanna P."/>
            <person name="Winkler S."/>
            <person name="Jermiin L.S."/>
            <person name="Skirmuntt E.C."/>
            <person name="Katzourakis A."/>
            <person name="Burkitt-Gray L."/>
            <person name="Ray D.A."/>
            <person name="Sullivan K.A.M."/>
            <person name="Roscito J.G."/>
            <person name="Kirilenko B.M."/>
            <person name="Davalos L.M."/>
            <person name="Corthals A.P."/>
            <person name="Power M.L."/>
            <person name="Jones G."/>
            <person name="Ransome R.D."/>
            <person name="Dechmann D.K.N."/>
            <person name="Locatelli A.G."/>
            <person name="Puechmaille S.J."/>
            <person name="Fedrigo O."/>
            <person name="Jarvis E.D."/>
            <person name="Hiller M."/>
            <person name="Vernes S.C."/>
            <person name="Myers E.W."/>
            <person name="Teeling E.C."/>
        </authorList>
    </citation>
    <scope>NUCLEOTIDE SEQUENCE [LARGE SCALE GENOMIC DNA]</scope>
    <source>
        <strain evidence="2">MMolMol1</strain>
        <tissue evidence="2">Muscle</tissue>
    </source>
</reference>
<evidence type="ECO:0000256" key="1">
    <source>
        <dbReference type="SAM" id="MobiDB-lite"/>
    </source>
</evidence>
<dbReference type="AlphaFoldDB" id="A0A7J8CUS3"/>
<comment type="caution">
    <text evidence="2">The sequence shown here is derived from an EMBL/GenBank/DDBJ whole genome shotgun (WGS) entry which is preliminary data.</text>
</comment>
<protein>
    <submittedName>
        <fullName evidence="2">TRAF3 interacting protein 3</fullName>
    </submittedName>
</protein>
<organism evidence="2 3">
    <name type="scientific">Molossus molossus</name>
    <name type="common">Pallas' mastiff bat</name>
    <name type="synonym">Vespertilio molossus</name>
    <dbReference type="NCBI Taxonomy" id="27622"/>
    <lineage>
        <taxon>Eukaryota</taxon>
        <taxon>Metazoa</taxon>
        <taxon>Chordata</taxon>
        <taxon>Craniata</taxon>
        <taxon>Vertebrata</taxon>
        <taxon>Euteleostomi</taxon>
        <taxon>Mammalia</taxon>
        <taxon>Eutheria</taxon>
        <taxon>Laurasiatheria</taxon>
        <taxon>Chiroptera</taxon>
        <taxon>Yangochiroptera</taxon>
        <taxon>Molossidae</taxon>
        <taxon>Molossus</taxon>
    </lineage>
</organism>
<gene>
    <name evidence="2" type="ORF">HJG59_018684</name>
</gene>
<proteinExistence type="predicted"/>
<dbReference type="EMBL" id="JACASF010000020">
    <property type="protein sequence ID" value="KAF6414651.1"/>
    <property type="molecule type" value="Genomic_DNA"/>
</dbReference>
<feature type="compositionally biased region" description="Basic and acidic residues" evidence="1">
    <location>
        <begin position="69"/>
        <end position="79"/>
    </location>
</feature>
<accession>A0A7J8CUS3</accession>
<keyword evidence="3" id="KW-1185">Reference proteome</keyword>
<sequence length="186" mass="21174">MIGQDLRPSPGLARWAESYEAKCERRQETRESRRCRPNMTTCRQVGKALRTQQREHFQRARQQQFFSRRNLDLEEKDKVQSSLGREQGLSKKTGQAADLKKPLSWADRIPSPRQQVSGSSCEVLPAQHHPLSSIRRDPAVHLPSQAGDLPAQDFPIKKPPKHHRGTQTKAKEAQPAIKNDASQQTK</sequence>
<evidence type="ECO:0000313" key="2">
    <source>
        <dbReference type="EMBL" id="KAF6414651.1"/>
    </source>
</evidence>
<feature type="region of interest" description="Disordered" evidence="1">
    <location>
        <begin position="68"/>
        <end position="186"/>
    </location>
</feature>
<name>A0A7J8CUS3_MOLMO</name>
<dbReference type="Proteomes" id="UP000550707">
    <property type="component" value="Unassembled WGS sequence"/>
</dbReference>